<dbReference type="AlphaFoldDB" id="A0AAV0RZH8"/>
<name>A0AAV0RZH8_9ROSI</name>
<feature type="non-terminal residue" evidence="1">
    <location>
        <position position="1"/>
    </location>
</feature>
<organism evidence="1 2">
    <name type="scientific">Linum tenue</name>
    <dbReference type="NCBI Taxonomy" id="586396"/>
    <lineage>
        <taxon>Eukaryota</taxon>
        <taxon>Viridiplantae</taxon>
        <taxon>Streptophyta</taxon>
        <taxon>Embryophyta</taxon>
        <taxon>Tracheophyta</taxon>
        <taxon>Spermatophyta</taxon>
        <taxon>Magnoliopsida</taxon>
        <taxon>eudicotyledons</taxon>
        <taxon>Gunneridae</taxon>
        <taxon>Pentapetalae</taxon>
        <taxon>rosids</taxon>
        <taxon>fabids</taxon>
        <taxon>Malpighiales</taxon>
        <taxon>Linaceae</taxon>
        <taxon>Linum</taxon>
    </lineage>
</organism>
<evidence type="ECO:0000313" key="1">
    <source>
        <dbReference type="EMBL" id="CAI0626307.1"/>
    </source>
</evidence>
<keyword evidence="2" id="KW-1185">Reference proteome</keyword>
<protein>
    <submittedName>
        <fullName evidence="1">Uncharacterized protein</fullName>
    </submittedName>
</protein>
<gene>
    <name evidence="1" type="ORF">LITE_LOCUS50803</name>
</gene>
<accession>A0AAV0RZH8</accession>
<reference evidence="1" key="1">
    <citation type="submission" date="2022-08" db="EMBL/GenBank/DDBJ databases">
        <authorList>
            <person name="Gutierrez-Valencia J."/>
        </authorList>
    </citation>
    <scope>NUCLEOTIDE SEQUENCE</scope>
</reference>
<sequence>SSKATVDSSAITRIVASRSFVINSLRGCGISRVCTDKEVLRKERVMPEYLQQEVVDAIRSKDEAETCDRHRNSAEKKIFKDAPARCNAPWWSSSIQREVAAMAPYSRSGQIFSQLIY</sequence>
<dbReference type="EMBL" id="CAMGYJ010000011">
    <property type="protein sequence ID" value="CAI0626307.1"/>
    <property type="molecule type" value="Genomic_DNA"/>
</dbReference>
<evidence type="ECO:0000313" key="2">
    <source>
        <dbReference type="Proteomes" id="UP001154282"/>
    </source>
</evidence>
<dbReference type="Proteomes" id="UP001154282">
    <property type="component" value="Unassembled WGS sequence"/>
</dbReference>
<comment type="caution">
    <text evidence="1">The sequence shown here is derived from an EMBL/GenBank/DDBJ whole genome shotgun (WGS) entry which is preliminary data.</text>
</comment>
<proteinExistence type="predicted"/>